<evidence type="ECO:0000256" key="2">
    <source>
        <dbReference type="ARBA" id="ARBA00022692"/>
    </source>
</evidence>
<feature type="transmembrane region" description="Helical" evidence="5">
    <location>
        <begin position="224"/>
        <end position="249"/>
    </location>
</feature>
<evidence type="ECO:0000313" key="8">
    <source>
        <dbReference type="Proteomes" id="UP001283361"/>
    </source>
</evidence>
<dbReference type="Gene3D" id="1.20.1070.10">
    <property type="entry name" value="Rhodopsin 7-helix transmembrane proteins"/>
    <property type="match status" value="1"/>
</dbReference>
<keyword evidence="3 5" id="KW-1133">Transmembrane helix</keyword>
<comment type="caution">
    <text evidence="7">The sequence shown here is derived from an EMBL/GenBank/DDBJ whole genome shotgun (WGS) entry which is preliminary data.</text>
</comment>
<evidence type="ECO:0000313" key="7">
    <source>
        <dbReference type="EMBL" id="KAK3745352.1"/>
    </source>
</evidence>
<feature type="transmembrane region" description="Helical" evidence="5">
    <location>
        <begin position="295"/>
        <end position="315"/>
    </location>
</feature>
<dbReference type="EMBL" id="JAWDGP010006227">
    <property type="protein sequence ID" value="KAK3745352.1"/>
    <property type="molecule type" value="Genomic_DNA"/>
</dbReference>
<feature type="transmembrane region" description="Helical" evidence="5">
    <location>
        <begin position="29"/>
        <end position="51"/>
    </location>
</feature>
<reference evidence="7" key="1">
    <citation type="journal article" date="2023" name="G3 (Bethesda)">
        <title>A reference genome for the long-term kleptoplast-retaining sea slug Elysia crispata morphotype clarki.</title>
        <authorList>
            <person name="Eastman K.E."/>
            <person name="Pendleton A.L."/>
            <person name="Shaikh M.A."/>
            <person name="Suttiyut T."/>
            <person name="Ogas R."/>
            <person name="Tomko P."/>
            <person name="Gavelis G."/>
            <person name="Widhalm J.R."/>
            <person name="Wisecaver J.H."/>
        </authorList>
    </citation>
    <scope>NUCLEOTIDE SEQUENCE</scope>
    <source>
        <strain evidence="7">ECLA1</strain>
    </source>
</reference>
<gene>
    <name evidence="7" type="ORF">RRG08_045071</name>
</gene>
<keyword evidence="2 5" id="KW-0812">Transmembrane</keyword>
<feature type="transmembrane region" description="Helical" evidence="5">
    <location>
        <begin position="71"/>
        <end position="95"/>
    </location>
</feature>
<dbReference type="PRINTS" id="PR00237">
    <property type="entry name" value="GPCRRHODOPSN"/>
</dbReference>
<keyword evidence="8" id="KW-1185">Reference proteome</keyword>
<feature type="domain" description="G-protein coupled receptors family 1 profile" evidence="6">
    <location>
        <begin position="48"/>
        <end position="354"/>
    </location>
</feature>
<dbReference type="SUPFAM" id="SSF81321">
    <property type="entry name" value="Family A G protein-coupled receptor-like"/>
    <property type="match status" value="1"/>
</dbReference>
<protein>
    <recommendedName>
        <fullName evidence="6">G-protein coupled receptors family 1 profile domain-containing protein</fullName>
    </recommendedName>
</protein>
<dbReference type="PROSITE" id="PS50262">
    <property type="entry name" value="G_PROTEIN_RECEP_F1_2"/>
    <property type="match status" value="1"/>
</dbReference>
<evidence type="ECO:0000256" key="4">
    <source>
        <dbReference type="ARBA" id="ARBA00023136"/>
    </source>
</evidence>
<dbReference type="Pfam" id="PF00001">
    <property type="entry name" value="7tm_1"/>
    <property type="match status" value="1"/>
</dbReference>
<feature type="transmembrane region" description="Helical" evidence="5">
    <location>
        <begin position="330"/>
        <end position="353"/>
    </location>
</feature>
<feature type="transmembrane region" description="Helical" evidence="5">
    <location>
        <begin position="128"/>
        <end position="152"/>
    </location>
</feature>
<evidence type="ECO:0000256" key="1">
    <source>
        <dbReference type="ARBA" id="ARBA00004370"/>
    </source>
</evidence>
<dbReference type="InterPro" id="IPR052954">
    <property type="entry name" value="GPCR-Ligand_Int"/>
</dbReference>
<dbReference type="GO" id="GO:0016020">
    <property type="term" value="C:membrane"/>
    <property type="evidence" value="ECO:0007669"/>
    <property type="project" value="UniProtKB-SubCell"/>
</dbReference>
<dbReference type="PANTHER" id="PTHR46641:SF2">
    <property type="entry name" value="FMRFAMIDE RECEPTOR"/>
    <property type="match status" value="1"/>
</dbReference>
<dbReference type="InterPro" id="IPR017452">
    <property type="entry name" value="GPCR_Rhodpsn_7TM"/>
</dbReference>
<evidence type="ECO:0000259" key="6">
    <source>
        <dbReference type="PROSITE" id="PS50262"/>
    </source>
</evidence>
<comment type="subcellular location">
    <subcellularLocation>
        <location evidence="1">Membrane</location>
    </subcellularLocation>
</comment>
<name>A0AAE1CZ71_9GAST</name>
<dbReference type="AlphaFoldDB" id="A0AAE1CZ71"/>
<dbReference type="GO" id="GO:0004930">
    <property type="term" value="F:G protein-coupled receptor activity"/>
    <property type="evidence" value="ECO:0007669"/>
    <property type="project" value="InterPro"/>
</dbReference>
<evidence type="ECO:0000256" key="5">
    <source>
        <dbReference type="SAM" id="Phobius"/>
    </source>
</evidence>
<dbReference type="InterPro" id="IPR000276">
    <property type="entry name" value="GPCR_Rhodpsn"/>
</dbReference>
<keyword evidence="4 5" id="KW-0472">Membrane</keyword>
<feature type="transmembrane region" description="Helical" evidence="5">
    <location>
        <begin position="173"/>
        <end position="193"/>
    </location>
</feature>
<evidence type="ECO:0000256" key="3">
    <source>
        <dbReference type="ARBA" id="ARBA00022989"/>
    </source>
</evidence>
<proteinExistence type="predicted"/>
<accession>A0AAE1CZ71</accession>
<dbReference type="Proteomes" id="UP001283361">
    <property type="component" value="Unassembled WGS sequence"/>
</dbReference>
<dbReference type="PANTHER" id="PTHR46641">
    <property type="entry name" value="FMRFAMIDE RECEPTOR-RELATED"/>
    <property type="match status" value="1"/>
</dbReference>
<organism evidence="7 8">
    <name type="scientific">Elysia crispata</name>
    <name type="common">lettuce slug</name>
    <dbReference type="NCBI Taxonomy" id="231223"/>
    <lineage>
        <taxon>Eukaryota</taxon>
        <taxon>Metazoa</taxon>
        <taxon>Spiralia</taxon>
        <taxon>Lophotrochozoa</taxon>
        <taxon>Mollusca</taxon>
        <taxon>Gastropoda</taxon>
        <taxon>Heterobranchia</taxon>
        <taxon>Euthyneura</taxon>
        <taxon>Panpulmonata</taxon>
        <taxon>Sacoglossa</taxon>
        <taxon>Placobranchoidea</taxon>
        <taxon>Plakobranchidae</taxon>
        <taxon>Elysia</taxon>
    </lineage>
</organism>
<sequence length="369" mass="41324">MDGIDYSTASPEIVQEEAKGLITATEFHLFLNTTSCILIAVALFGIVTNIINIKTFTAMGAFSDGINLTFLYLSVSDVLLCFWALFAAVFSGLLLSHETRVLPQLHLSTPGSHKTYTGFIFPMDPTPLGIVGLNMIQVFNLTTISITIYLAVARCLGVLQPLKFRDSVSVRNTSIFFSISFLLSLTSRLPLLAHTDIVMMFDKRFNSSRPTLSFKPNRVHIKDITWLAVDMTGSVIAQIILLICIYILLRSLRAAVRFRSRAVRGGQFDLNQDQDKPNKDMRKTPSRENRIAKQMLLVSAIFLVCNTPKLLLYVATNVVPDFDYDGQYRYTYLCSVSVQVIFDTLNSSLNIFVYNSYNSKFSKALLGKN</sequence>